<accession>A0ACC2B774</accession>
<evidence type="ECO:0000313" key="1">
    <source>
        <dbReference type="EMBL" id="KAJ7525603.1"/>
    </source>
</evidence>
<protein>
    <submittedName>
        <fullName evidence="1">Uncharacterized protein</fullName>
    </submittedName>
</protein>
<proteinExistence type="predicted"/>
<reference evidence="2" key="1">
    <citation type="journal article" date="2024" name="Proc. Natl. Acad. Sci. U.S.A.">
        <title>Extraordinary preservation of gene collinearity over three hundred million years revealed in homosporous lycophytes.</title>
        <authorList>
            <person name="Li C."/>
            <person name="Wickell D."/>
            <person name="Kuo L.Y."/>
            <person name="Chen X."/>
            <person name="Nie B."/>
            <person name="Liao X."/>
            <person name="Peng D."/>
            <person name="Ji J."/>
            <person name="Jenkins J."/>
            <person name="Williams M."/>
            <person name="Shu S."/>
            <person name="Plott C."/>
            <person name="Barry K."/>
            <person name="Rajasekar S."/>
            <person name="Grimwood J."/>
            <person name="Han X."/>
            <person name="Sun S."/>
            <person name="Hou Z."/>
            <person name="He W."/>
            <person name="Dai G."/>
            <person name="Sun C."/>
            <person name="Schmutz J."/>
            <person name="Leebens-Mack J.H."/>
            <person name="Li F.W."/>
            <person name="Wang L."/>
        </authorList>
    </citation>
    <scope>NUCLEOTIDE SEQUENCE [LARGE SCALE GENOMIC DNA]</scope>
    <source>
        <strain evidence="2">cv. PW_Plant_1</strain>
    </source>
</reference>
<sequence length="1956" mass="216605">MSNSGIALCVLSQFEPFGRKAISSVASQLVDEDGAAGAGDGTVEVEYEELGREERRKESYFLFDPAVNRARSTGLELAALESSSANHDGELYIEHNTVIWSAGHQVLKRFSATSGVIQAIWCFMESVIEPFLCVLHSDSLATYTPSGEIYSVPLHFSVSSIWCIPSGLLLQRTSDSGIDIAPTPTQSTSSPFLTTRELYRDVIREGAFSGTISRVSPSLHGLGRKTYGASPPPVRPSSSHFTLQHPLEEPEALQVQEAAKFRALTDMDEYIIWTSSSFPYVATYHKGKMQHSLWRINPLGTKSEIGLFSGRPMAIPNCARGSSTGFCLQSVWQDKVVQSQANQVLMVTDEDGVPIVCFVMKDKKRLFALKLFNEESFPEVTGFSTMDIAWSIPAISAVPVVATRSKSETFHLIQYDLLVLAPDGNLFLYLGKYPLCKVFVPLEVVKEIKGNLSTIHLKNRYPLSIRRDGAKQVSGEAELRVIGLQDAVQDRVNIVTSSGEVYRCAVRLIQTSEITATCVTALAEGLCPSFYRFFLVSLVECRSEAWNLLETGANGEDPEWSIFSYLIMQWLERCSNCLPEKGTDEPTTAWEFLLQSSMHNENVMSCNYFSFPLPQLPCLSELQTHYQQRCKMESYSTEETSMRSILYDILETLHALYEDHKLDSLRWGELWKLADLLAKVALELQELDYYDHYARDFPTVIPPMQQCFNSLGITAMRSPPNLFKWFEAKITKVETILTDNMLPLLLKKDRLLSCVAWSRKVVGFYELLLGAKPIGQQLPSGILINSTINSSYTAEQRTVLAMAAENFGLSELDRLPPGVSLPLRHALDNCRECPPSDWQADAYVLVGREDLASTCAGRMSSSKKAFKRGQYSPKACMTLSETGSNGVPLAVPYMLHLQPVQVLPSSADPLESYHVEGQDVDAMVNDGMGHVFSSFGMLRFGRDLRLNEVRRLLCSSRPVAVRTTNSPDVSDPDLVAQQQAQLWQLAQRTTALPFGRGAFTLTTLRPLLTEALPIPKLVLAGRLPFQHDAVVNLDVNSGNISDLTSWPEFHNGVAAGLRLAPGQTKITRTWIVYNKPDEPSYAHAGLLMSLGLLKHLGVLAATDVYRYLAQEHEATTVGILLGMASAYRGTMDPAISKMLYLHIPARHPPSFPELELPTLMQSAALMAVGLLYQGSAHRLTTEILLAEIGRKPGGDNALDREGYALAAGLALGLVTLGRGKDAWGLADLMIEDRLRHYMAGGSEPCEDRHRRYDGIMSSNGFLFNASRNLDDLSQGGGQVMEGSMVNLDVTAPGATLALALMFIKTNDEAVASRLAIPDTHFSLEYVRPDFILLRVVARTLIMWDSVRPNEEWVQAQVPFIVKEAMSGVNDAARTHDGILGDVDMEALAQAHVNILAGACLSIALRYAGTASEEAQKLLHRYAMYFLHEKGASSSLAGNNSPTTRRSFVDRGTLETCLNVAVLSLSVVMAGTGHLETFKLLRYLRRRNYDVEGSINYGNHMAVSMAIGFLFLGGGSLTFSTNNGAIAALLIALYPRFPTTPSDHRCHLQAFRHLYVLATEARYLQTVDVDTGMPVYAPVEMTLKETSLYSETSFSRITPCLLPERSSLKRVRICGPRYWLQDISLSPTDEQPWWEHGDKGDPFNGGILYVKRKVGASSYIDDPIGCRSLLSRALHRMCKKRSPDLSEDLQLENNGSSHSKANQLVSKFSADPSLLAFAQLLCSQSHTSDFHAEFEDFCLLALFECVSSDRPALLQTYLALYTAVEGLLDCASHRGRTISRTMNSCIALDSLKIALAYSDYFSSNSETSSCRVSLVQRTFLAALAKRVDDIFVNWKKFQHPPENSSATALSGLVHYLNSYIWPLKEDFSGSVSERMLANDALLERAIFGCYLCWYRIPKPSAIYLAVRQLQEYFPESISSLEVSNMLLPTLALLLPGTPTQALSHLSQCIPFLTYKFL</sequence>
<comment type="caution">
    <text evidence="1">The sequence shown here is derived from an EMBL/GenBank/DDBJ whole genome shotgun (WGS) entry which is preliminary data.</text>
</comment>
<organism evidence="1 2">
    <name type="scientific">Diphasiastrum complanatum</name>
    <name type="common">Issler's clubmoss</name>
    <name type="synonym">Lycopodium complanatum</name>
    <dbReference type="NCBI Taxonomy" id="34168"/>
    <lineage>
        <taxon>Eukaryota</taxon>
        <taxon>Viridiplantae</taxon>
        <taxon>Streptophyta</taxon>
        <taxon>Embryophyta</taxon>
        <taxon>Tracheophyta</taxon>
        <taxon>Lycopodiopsida</taxon>
        <taxon>Lycopodiales</taxon>
        <taxon>Lycopodiaceae</taxon>
        <taxon>Lycopodioideae</taxon>
        <taxon>Diphasiastrum</taxon>
    </lineage>
</organism>
<evidence type="ECO:0000313" key="2">
    <source>
        <dbReference type="Proteomes" id="UP001162992"/>
    </source>
</evidence>
<dbReference type="EMBL" id="CM055108">
    <property type="protein sequence ID" value="KAJ7525603.1"/>
    <property type="molecule type" value="Genomic_DNA"/>
</dbReference>
<dbReference type="Proteomes" id="UP001162992">
    <property type="component" value="Chromosome 17"/>
</dbReference>
<name>A0ACC2B774_DIPCM</name>
<gene>
    <name evidence="1" type="ORF">O6H91_17G058400</name>
</gene>
<keyword evidence="2" id="KW-1185">Reference proteome</keyword>